<evidence type="ECO:0000313" key="1">
    <source>
        <dbReference type="EMBL" id="CAL8140773.1"/>
    </source>
</evidence>
<accession>A0ABP1S167</accession>
<organism evidence="1 2">
    <name type="scientific">Orchesella dallaii</name>
    <dbReference type="NCBI Taxonomy" id="48710"/>
    <lineage>
        <taxon>Eukaryota</taxon>
        <taxon>Metazoa</taxon>
        <taxon>Ecdysozoa</taxon>
        <taxon>Arthropoda</taxon>
        <taxon>Hexapoda</taxon>
        <taxon>Collembola</taxon>
        <taxon>Entomobryomorpha</taxon>
        <taxon>Entomobryoidea</taxon>
        <taxon>Orchesellidae</taxon>
        <taxon>Orchesellinae</taxon>
        <taxon>Orchesella</taxon>
    </lineage>
</organism>
<proteinExistence type="predicted"/>
<comment type="caution">
    <text evidence="1">The sequence shown here is derived from an EMBL/GenBank/DDBJ whole genome shotgun (WGS) entry which is preliminary data.</text>
</comment>
<reference evidence="1 2" key="1">
    <citation type="submission" date="2024-08" db="EMBL/GenBank/DDBJ databases">
        <authorList>
            <person name="Cucini C."/>
            <person name="Frati F."/>
        </authorList>
    </citation>
    <scope>NUCLEOTIDE SEQUENCE [LARGE SCALE GENOMIC DNA]</scope>
</reference>
<name>A0ABP1S167_9HEXA</name>
<dbReference type="Proteomes" id="UP001642540">
    <property type="component" value="Unassembled WGS sequence"/>
</dbReference>
<evidence type="ECO:0000313" key="2">
    <source>
        <dbReference type="Proteomes" id="UP001642540"/>
    </source>
</evidence>
<sequence length="195" mass="22710">MSCGGEDHYLRMELLRQCEAKDDIISIIKSVLVLKDICIYVLKNVVIPMKREKTHLVKKITMFQRLSKSISNLNGPPHVDNAIKSSKPKIIWILNKMSEKVNQFADAFAERLNIMFNDWTETEVKWESERPEESEVEKMTKRERKILTKLWKERELIAAEGKAKFEDLKAEWDAEKGSLDKVVMDCLRGVAELKE</sequence>
<keyword evidence="2" id="KW-1185">Reference proteome</keyword>
<protein>
    <submittedName>
        <fullName evidence="1">Uncharacterized protein</fullName>
    </submittedName>
</protein>
<gene>
    <name evidence="1" type="ORF">ODALV1_LOCUS28414</name>
</gene>
<dbReference type="EMBL" id="CAXLJM020000141">
    <property type="protein sequence ID" value="CAL8140773.1"/>
    <property type="molecule type" value="Genomic_DNA"/>
</dbReference>